<dbReference type="SUPFAM" id="SSF50494">
    <property type="entry name" value="Trypsin-like serine proteases"/>
    <property type="match status" value="1"/>
</dbReference>
<accession>A0A931G4P9</accession>
<dbReference type="InterPro" id="IPR027417">
    <property type="entry name" value="P-loop_NTPase"/>
</dbReference>
<dbReference type="Pfam" id="PF13365">
    <property type="entry name" value="Trypsin_2"/>
    <property type="match status" value="1"/>
</dbReference>
<dbReference type="InterPro" id="IPR009003">
    <property type="entry name" value="Peptidase_S1_PA"/>
</dbReference>
<name>A0A931G4P9_9ACTN</name>
<keyword evidence="2" id="KW-1185">Reference proteome</keyword>
<sequence>MAGPALVKIWSTGGDFRGTGFFVAARTVVTCAHVIEHDEDVVIGWSGPDLRGRVLVRDPASRDGARYYPGPDIAFIGVDTFDNPAVFLDDSALDRRLESLFVEGFSINNPTGAVALERRRVPVLGESDRYQLLSDAHIVPGMSGSPVVEADGSESVRGMLKSGRLAQGNSAYMIPAWEIKRSFRLHKRLLRAHMSDLPPLVRPQAGTPLHMLLTAQREVAKRYPYRVATLTRREPPPLSSVYVEQRTRASTAGAQVISPVELLHRHRNALLVGGAGGGKSTLIQQLVATSAGWWLHEPDGAPEPPLGRVVAVRAAAQDLLGGAWYASLARAVNNDLGGRLDVLLTPEHFEQPPVPGADWLILVDGLDEVLDRGRRRELVDVLGFRVGRYGSTTRFVVASRPLDDREFARLHASLTGSDRTKRLGEYDLRPFDWEAVRQFAANWFRPADAEQSPVEPADFLEAIGTAGLAPLVEVPLLATIAAIVYEEKPNLPLPLDRAGLYETFVRVLLTLREQRIGVRSALREQLARLGQQAEAFGERMLDDRLACLSFLAVQYLRHRRRLGDALQDWLREQYPRPPLGVTVEHLRDLLVDTGLVAVYGDDLVFIHQSFAEYLASLKLVDEFDPDAWLQRVRRSGADSLGLFTLAAWGDAGHDTRPVVEALMAPGEKRQYPHLRQAAAMIQDGGVLVSGDTSEIIELAETAVRQVADAPAVVDVLRAILQRTRDAARVVRLVGDGGLSIRKRAEAARVLVTSENPADHQIGLAELLKLAYGTELREADRLWALYVVVEVAPRHERRHAVQRLAQYVETAHDLGLRMTALDLLHRAGEMPAAAAALLRRMLDPSRPDADREEAGSLLVLCMDVYRPAQAPPDLVDLGDELAEQTWQAVTPWTAPLDDATRLAVRRLAAGAGVRQAASTVGRLIRTRPVGWESRTDVITRLGRPTAARRGPVASPWEPVSWQAVTLLAADHAAPWYDRLHLLLDYARQVPERDDDVTTLLRQRLHVPRTPRREQRAVLEALLTRVDVDDMRTLADDTGLPVRLRATAAVAYGVQKRDRSAAHSLLTALAQTTGAPLWERAGCVTRRWALPVLIWLETLG</sequence>
<dbReference type="Proteomes" id="UP000598146">
    <property type="component" value="Unassembled WGS sequence"/>
</dbReference>
<organism evidence="1 2">
    <name type="scientific">Actinoplanes aureus</name>
    <dbReference type="NCBI Taxonomy" id="2792083"/>
    <lineage>
        <taxon>Bacteria</taxon>
        <taxon>Bacillati</taxon>
        <taxon>Actinomycetota</taxon>
        <taxon>Actinomycetes</taxon>
        <taxon>Micromonosporales</taxon>
        <taxon>Micromonosporaceae</taxon>
        <taxon>Actinoplanes</taxon>
    </lineage>
</organism>
<evidence type="ECO:0000313" key="2">
    <source>
        <dbReference type="Proteomes" id="UP000598146"/>
    </source>
</evidence>
<dbReference type="RefSeq" id="WP_196417274.1">
    <property type="nucleotide sequence ID" value="NZ_JADQTO010000015.1"/>
</dbReference>
<dbReference type="Gene3D" id="2.40.10.120">
    <property type="match status" value="1"/>
</dbReference>
<proteinExistence type="predicted"/>
<reference evidence="1" key="1">
    <citation type="submission" date="2020-11" db="EMBL/GenBank/DDBJ databases">
        <title>Isolation and identification of active actinomycetes.</title>
        <authorList>
            <person name="Sun X."/>
        </authorList>
    </citation>
    <scope>NUCLEOTIDE SEQUENCE</scope>
    <source>
        <strain evidence="1">NEAU-A11</strain>
    </source>
</reference>
<protein>
    <submittedName>
        <fullName evidence="1">Trypsin-like peptidase domain-containing protein</fullName>
    </submittedName>
</protein>
<dbReference type="EMBL" id="JADQTO010000015">
    <property type="protein sequence ID" value="MBG0565499.1"/>
    <property type="molecule type" value="Genomic_DNA"/>
</dbReference>
<gene>
    <name evidence="1" type="ORF">I4J89_29000</name>
</gene>
<evidence type="ECO:0000313" key="1">
    <source>
        <dbReference type="EMBL" id="MBG0565499.1"/>
    </source>
</evidence>
<dbReference type="AlphaFoldDB" id="A0A931G4P9"/>
<comment type="caution">
    <text evidence="1">The sequence shown here is derived from an EMBL/GenBank/DDBJ whole genome shotgun (WGS) entry which is preliminary data.</text>
</comment>
<dbReference type="SUPFAM" id="SSF52540">
    <property type="entry name" value="P-loop containing nucleoside triphosphate hydrolases"/>
    <property type="match status" value="1"/>
</dbReference>